<proteinExistence type="predicted"/>
<dbReference type="EMBL" id="MU266404">
    <property type="protein sequence ID" value="KAH7925327.1"/>
    <property type="molecule type" value="Genomic_DNA"/>
</dbReference>
<evidence type="ECO:0000313" key="2">
    <source>
        <dbReference type="Proteomes" id="UP000790709"/>
    </source>
</evidence>
<keyword evidence="2" id="KW-1185">Reference proteome</keyword>
<reference evidence="1" key="1">
    <citation type="journal article" date="2021" name="New Phytol.">
        <title>Evolutionary innovations through gain and loss of genes in the ectomycorrhizal Boletales.</title>
        <authorList>
            <person name="Wu G."/>
            <person name="Miyauchi S."/>
            <person name="Morin E."/>
            <person name="Kuo A."/>
            <person name="Drula E."/>
            <person name="Varga T."/>
            <person name="Kohler A."/>
            <person name="Feng B."/>
            <person name="Cao Y."/>
            <person name="Lipzen A."/>
            <person name="Daum C."/>
            <person name="Hundley H."/>
            <person name="Pangilinan J."/>
            <person name="Johnson J."/>
            <person name="Barry K."/>
            <person name="LaButti K."/>
            <person name="Ng V."/>
            <person name="Ahrendt S."/>
            <person name="Min B."/>
            <person name="Choi I.G."/>
            <person name="Park H."/>
            <person name="Plett J.M."/>
            <person name="Magnuson J."/>
            <person name="Spatafora J.W."/>
            <person name="Nagy L.G."/>
            <person name="Henrissat B."/>
            <person name="Grigoriev I.V."/>
            <person name="Yang Z.L."/>
            <person name="Xu J."/>
            <person name="Martin F.M."/>
        </authorList>
    </citation>
    <scope>NUCLEOTIDE SEQUENCE</scope>
    <source>
        <strain evidence="1">KUC20120723A-06</strain>
    </source>
</reference>
<comment type="caution">
    <text evidence="1">The sequence shown here is derived from an EMBL/GenBank/DDBJ whole genome shotgun (WGS) entry which is preliminary data.</text>
</comment>
<name>A0ACB8BHY1_9AGAM</name>
<sequence length="629" mass="70131">MSRSASGGSNAHPELRMLYFRLQSVQRAMDLYEPMLPRPPIIDASVEGSTRDEENAGSRDSIPGLRFLREEVRRELEVLKKFLEDNSVASLPPISTNAPYLTAVWLELSCARTPVAIYRTFFPKDSKKSRPLRKGDGSSNRGVKVDVVAHSGRHWIRVNTTSIKNSRLLAEFRELDSYLTSEDEDGDGGQDKRPSLAQKEFDNSVLRMGRALLSTAKDNPISTSGDIPQVTMRLTRLDPSPANEAGEEIDSRIAKTVSCLRDMGIDVQLGEREDNQLLSMAPQPSPIPFRPTRHINLDLSSLIALVSDITHSALPTTSDEARIRFIPSQKYLEWKKERVRLLGTKGEHSSLTESGASETWADSGKHSRALSNQALQEMQKGLLQDMHDRLAAHYPSLQGVEFWTTQEARHRCLQIVSKIGGQQERKRADALLSSHICSQQPPLHSAEEQYWEHSRYPRGFLPLIPIQLFSSTEADEFPLPRRPSETPTSSPFFELVAQTCRIVLSHDAATLRAFCTVQPRLEQTSDGAPYVISSSTEQDIPPATVTSANPKLTVHTIQSMLWGASYGWTTLTANRSSVKALLKEAKIEETFTYNRERVGKGRDGGSENAAIWMVEPRSLAEGMRSDSDG</sequence>
<protein>
    <submittedName>
        <fullName evidence="1">Uncharacterized protein</fullName>
    </submittedName>
</protein>
<dbReference type="Proteomes" id="UP000790709">
    <property type="component" value="Unassembled WGS sequence"/>
</dbReference>
<organism evidence="1 2">
    <name type="scientific">Leucogyrophana mollusca</name>
    <dbReference type="NCBI Taxonomy" id="85980"/>
    <lineage>
        <taxon>Eukaryota</taxon>
        <taxon>Fungi</taxon>
        <taxon>Dikarya</taxon>
        <taxon>Basidiomycota</taxon>
        <taxon>Agaricomycotina</taxon>
        <taxon>Agaricomycetes</taxon>
        <taxon>Agaricomycetidae</taxon>
        <taxon>Boletales</taxon>
        <taxon>Boletales incertae sedis</taxon>
        <taxon>Leucogyrophana</taxon>
    </lineage>
</organism>
<gene>
    <name evidence="1" type="ORF">BV22DRAFT_1046828</name>
</gene>
<accession>A0ACB8BHY1</accession>
<evidence type="ECO:0000313" key="1">
    <source>
        <dbReference type="EMBL" id="KAH7925327.1"/>
    </source>
</evidence>